<comment type="similarity">
    <text evidence="1">Belongs to the AB hydrolase superfamily. AB hydrolase 2 family.</text>
</comment>
<evidence type="ECO:0000256" key="6">
    <source>
        <dbReference type="ARBA" id="ARBA00022832"/>
    </source>
</evidence>
<dbReference type="EC" id="3.1.2.22" evidence="2"/>
<keyword evidence="5 11" id="KW-0378">Hydrolase</keyword>
<dbReference type="GO" id="GO:0005737">
    <property type="term" value="C:cytoplasm"/>
    <property type="evidence" value="ECO:0007669"/>
    <property type="project" value="TreeGrafter"/>
</dbReference>
<evidence type="ECO:0000313" key="11">
    <source>
        <dbReference type="EMBL" id="EIW75249.1"/>
    </source>
</evidence>
<evidence type="ECO:0000259" key="10">
    <source>
        <dbReference type="Pfam" id="PF02230"/>
    </source>
</evidence>
<comment type="function">
    <text evidence="7">Hydrolyzes fatty acids from S-acylated cysteine residues in proteins with a strong preference for palmitoylated G-alpha proteins over other acyl substrates. Mediates the deacylation of G-alpha proteins such as GPA1 in vivo, but has weak or no activity toward palmitoylated Ras proteins. Has weak lysophospholipase activity in vitro; however such activity may not exist in vivo.</text>
</comment>
<protein>
    <recommendedName>
        <fullName evidence="3">Acyl-protein thioesterase 1</fullName>
        <ecNumber evidence="2">3.1.2.22</ecNumber>
    </recommendedName>
    <alternativeName>
        <fullName evidence="8">Palmitoyl-protein hydrolase</fullName>
    </alternativeName>
</protein>
<dbReference type="OrthoDB" id="2418081at2759"/>
<dbReference type="Gene3D" id="3.40.50.1820">
    <property type="entry name" value="alpha/beta hydrolase"/>
    <property type="match status" value="1"/>
</dbReference>
<accession>A0A5M3M7P2</accession>
<dbReference type="RefSeq" id="XP_007774663.1">
    <property type="nucleotide sequence ID" value="XM_007776473.1"/>
</dbReference>
<gene>
    <name evidence="11" type="ORF">CONPUDRAFT_85510</name>
</gene>
<evidence type="ECO:0000256" key="7">
    <source>
        <dbReference type="ARBA" id="ARBA00029392"/>
    </source>
</evidence>
<dbReference type="PANTHER" id="PTHR10655:SF17">
    <property type="entry name" value="LYSOPHOSPHOLIPASE-LIKE PROTEIN 1"/>
    <property type="match status" value="1"/>
</dbReference>
<dbReference type="InterPro" id="IPR003140">
    <property type="entry name" value="PLipase/COase/thioEstase"/>
</dbReference>
<evidence type="ECO:0000256" key="1">
    <source>
        <dbReference type="ARBA" id="ARBA00006499"/>
    </source>
</evidence>
<dbReference type="GO" id="GO:0006631">
    <property type="term" value="P:fatty acid metabolic process"/>
    <property type="evidence" value="ECO:0007669"/>
    <property type="project" value="UniProtKB-KW"/>
</dbReference>
<dbReference type="GO" id="GO:0052689">
    <property type="term" value="F:carboxylic ester hydrolase activity"/>
    <property type="evidence" value="ECO:0007669"/>
    <property type="project" value="UniProtKB-KW"/>
</dbReference>
<sequence length="314" mass="34793">MSSAAFYATPRHKTLEIAPRRGAKHTATVIFMHGLGDQPLGWESIWSNFFLPQNTALDHVKFVFPSAPKVKTPMSPEEMTSWHQVDIDHILARNGPSHLLYSIEAQAEKMNFANLMRSVRDVDSVIQEEAELLKVSLGEGFTDTPEKRIIVAGFSQGAAMSLITGLTGSPTPEILTRETSGGKVKEEILVREGKAKEGWELGGVAALSGYIPRLHDFRKMYSSHARNTPLFWGHVKVDNVVAFPAGEASVQVIKELSGSETDIIDHSTGINPEPKKALIEMHQYKGTGHVYNEAVLIQLREHLTKWLTRVIPPL</sequence>
<comment type="caution">
    <text evidence="11">The sequence shown here is derived from an EMBL/GenBank/DDBJ whole genome shotgun (WGS) entry which is preliminary data.</text>
</comment>
<dbReference type="Proteomes" id="UP000053558">
    <property type="component" value="Unassembled WGS sequence"/>
</dbReference>
<dbReference type="PANTHER" id="PTHR10655">
    <property type="entry name" value="LYSOPHOSPHOLIPASE-RELATED"/>
    <property type="match status" value="1"/>
</dbReference>
<dbReference type="InterPro" id="IPR050565">
    <property type="entry name" value="LYPA1-2/EST-like"/>
</dbReference>
<keyword evidence="12" id="KW-1185">Reference proteome</keyword>
<organism evidence="11 12">
    <name type="scientific">Coniophora puteana (strain RWD-64-598)</name>
    <name type="common">Brown rot fungus</name>
    <dbReference type="NCBI Taxonomy" id="741705"/>
    <lineage>
        <taxon>Eukaryota</taxon>
        <taxon>Fungi</taxon>
        <taxon>Dikarya</taxon>
        <taxon>Basidiomycota</taxon>
        <taxon>Agaricomycotina</taxon>
        <taxon>Agaricomycetes</taxon>
        <taxon>Agaricomycetidae</taxon>
        <taxon>Boletales</taxon>
        <taxon>Coniophorineae</taxon>
        <taxon>Coniophoraceae</taxon>
        <taxon>Coniophora</taxon>
    </lineage>
</organism>
<dbReference type="KEGG" id="cput:CONPUDRAFT_85510"/>
<evidence type="ECO:0000256" key="2">
    <source>
        <dbReference type="ARBA" id="ARBA00012423"/>
    </source>
</evidence>
<evidence type="ECO:0000256" key="9">
    <source>
        <dbReference type="ARBA" id="ARBA00047337"/>
    </source>
</evidence>
<evidence type="ECO:0000313" key="12">
    <source>
        <dbReference type="Proteomes" id="UP000053558"/>
    </source>
</evidence>
<evidence type="ECO:0000256" key="5">
    <source>
        <dbReference type="ARBA" id="ARBA00022801"/>
    </source>
</evidence>
<evidence type="ECO:0000256" key="8">
    <source>
        <dbReference type="ARBA" id="ARBA00031195"/>
    </source>
</evidence>
<dbReference type="GO" id="GO:0008474">
    <property type="term" value="F:palmitoyl-(protein) hydrolase activity"/>
    <property type="evidence" value="ECO:0007669"/>
    <property type="project" value="UniProtKB-EC"/>
</dbReference>
<dbReference type="GeneID" id="19210973"/>
<dbReference type="SUPFAM" id="SSF53474">
    <property type="entry name" value="alpha/beta-Hydrolases"/>
    <property type="match status" value="1"/>
</dbReference>
<comment type="catalytic activity">
    <reaction evidence="9">
        <text>S-hexadecanoyl-L-cysteinyl-[protein] + H2O = L-cysteinyl-[protein] + hexadecanoate + H(+)</text>
        <dbReference type="Rhea" id="RHEA:19233"/>
        <dbReference type="Rhea" id="RHEA-COMP:10131"/>
        <dbReference type="Rhea" id="RHEA-COMP:11032"/>
        <dbReference type="ChEBI" id="CHEBI:7896"/>
        <dbReference type="ChEBI" id="CHEBI:15377"/>
        <dbReference type="ChEBI" id="CHEBI:15378"/>
        <dbReference type="ChEBI" id="CHEBI:29950"/>
        <dbReference type="ChEBI" id="CHEBI:74151"/>
        <dbReference type="EC" id="3.1.2.22"/>
    </reaction>
</comment>
<name>A0A5M3M7P2_CONPW</name>
<evidence type="ECO:0000256" key="4">
    <source>
        <dbReference type="ARBA" id="ARBA00022487"/>
    </source>
</evidence>
<dbReference type="AlphaFoldDB" id="A0A5M3M7P2"/>
<keyword evidence="6" id="KW-0443">Lipid metabolism</keyword>
<keyword evidence="6" id="KW-0276">Fatty acid metabolism</keyword>
<feature type="domain" description="Phospholipase/carboxylesterase/thioesterase" evidence="10">
    <location>
        <begin position="22"/>
        <end position="167"/>
    </location>
</feature>
<reference evidence="12" key="1">
    <citation type="journal article" date="2012" name="Science">
        <title>The Paleozoic origin of enzymatic lignin decomposition reconstructed from 31 fungal genomes.</title>
        <authorList>
            <person name="Floudas D."/>
            <person name="Binder M."/>
            <person name="Riley R."/>
            <person name="Barry K."/>
            <person name="Blanchette R.A."/>
            <person name="Henrissat B."/>
            <person name="Martinez A.T."/>
            <person name="Otillar R."/>
            <person name="Spatafora J.W."/>
            <person name="Yadav J.S."/>
            <person name="Aerts A."/>
            <person name="Benoit I."/>
            <person name="Boyd A."/>
            <person name="Carlson A."/>
            <person name="Copeland A."/>
            <person name="Coutinho P.M."/>
            <person name="de Vries R.P."/>
            <person name="Ferreira P."/>
            <person name="Findley K."/>
            <person name="Foster B."/>
            <person name="Gaskell J."/>
            <person name="Glotzer D."/>
            <person name="Gorecki P."/>
            <person name="Heitman J."/>
            <person name="Hesse C."/>
            <person name="Hori C."/>
            <person name="Igarashi K."/>
            <person name="Jurgens J.A."/>
            <person name="Kallen N."/>
            <person name="Kersten P."/>
            <person name="Kohler A."/>
            <person name="Kuees U."/>
            <person name="Kumar T.K.A."/>
            <person name="Kuo A."/>
            <person name="LaButti K."/>
            <person name="Larrondo L.F."/>
            <person name="Lindquist E."/>
            <person name="Ling A."/>
            <person name="Lombard V."/>
            <person name="Lucas S."/>
            <person name="Lundell T."/>
            <person name="Martin R."/>
            <person name="McLaughlin D.J."/>
            <person name="Morgenstern I."/>
            <person name="Morin E."/>
            <person name="Murat C."/>
            <person name="Nagy L.G."/>
            <person name="Nolan M."/>
            <person name="Ohm R.A."/>
            <person name="Patyshakuliyeva A."/>
            <person name="Rokas A."/>
            <person name="Ruiz-Duenas F.J."/>
            <person name="Sabat G."/>
            <person name="Salamov A."/>
            <person name="Samejima M."/>
            <person name="Schmutz J."/>
            <person name="Slot J.C."/>
            <person name="St John F."/>
            <person name="Stenlid J."/>
            <person name="Sun H."/>
            <person name="Sun S."/>
            <person name="Syed K."/>
            <person name="Tsang A."/>
            <person name="Wiebenga A."/>
            <person name="Young D."/>
            <person name="Pisabarro A."/>
            <person name="Eastwood D.C."/>
            <person name="Martin F."/>
            <person name="Cullen D."/>
            <person name="Grigoriev I.V."/>
            <person name="Hibbett D.S."/>
        </authorList>
    </citation>
    <scope>NUCLEOTIDE SEQUENCE [LARGE SCALE GENOMIC DNA]</scope>
    <source>
        <strain evidence="12">RWD-64-598 SS2</strain>
    </source>
</reference>
<keyword evidence="4" id="KW-0719">Serine esterase</keyword>
<proteinExistence type="inferred from homology"/>
<evidence type="ECO:0000256" key="3">
    <source>
        <dbReference type="ARBA" id="ARBA00014923"/>
    </source>
</evidence>
<dbReference type="EMBL" id="JH711589">
    <property type="protein sequence ID" value="EIW75249.1"/>
    <property type="molecule type" value="Genomic_DNA"/>
</dbReference>
<dbReference type="InterPro" id="IPR029058">
    <property type="entry name" value="AB_hydrolase_fold"/>
</dbReference>
<dbReference type="Pfam" id="PF02230">
    <property type="entry name" value="Abhydrolase_2"/>
    <property type="match status" value="1"/>
</dbReference>